<evidence type="ECO:0000313" key="1">
    <source>
        <dbReference type="EMBL" id="EGV06096.1"/>
    </source>
</evidence>
<proteinExistence type="predicted"/>
<accession>F9Q8U6</accession>
<evidence type="ECO:0000313" key="2">
    <source>
        <dbReference type="Proteomes" id="UP000006235"/>
    </source>
</evidence>
<comment type="caution">
    <text evidence="1">The sequence shown here is derived from an EMBL/GenBank/DDBJ whole genome shotgun (WGS) entry which is preliminary data.</text>
</comment>
<name>F9Q8U6_9PAST</name>
<dbReference type="EMBL" id="AFUV01000010">
    <property type="protein sequence ID" value="EGV06096.1"/>
    <property type="molecule type" value="Genomic_DNA"/>
</dbReference>
<gene>
    <name evidence="1" type="ORF">HMPREF9952_1950</name>
</gene>
<sequence>MQSIKHTKQAVHPQAKIVLLSAPQAVDYYPHIGFTQHMSAWTKS</sequence>
<organism evidence="1 2">
    <name type="scientific">Haemophilus pittmaniae HK 85</name>
    <dbReference type="NCBI Taxonomy" id="1035188"/>
    <lineage>
        <taxon>Bacteria</taxon>
        <taxon>Pseudomonadati</taxon>
        <taxon>Pseudomonadota</taxon>
        <taxon>Gammaproteobacteria</taxon>
        <taxon>Pasteurellales</taxon>
        <taxon>Pasteurellaceae</taxon>
        <taxon>Haemophilus</taxon>
    </lineage>
</organism>
<dbReference type="Proteomes" id="UP000006235">
    <property type="component" value="Unassembled WGS sequence"/>
</dbReference>
<dbReference type="STRING" id="1035188.HMPREF9952_1950"/>
<dbReference type="AlphaFoldDB" id="F9Q8U6"/>
<protein>
    <submittedName>
        <fullName evidence="1">Uncharacterized protein</fullName>
    </submittedName>
</protein>
<reference evidence="1 2" key="1">
    <citation type="submission" date="2011-07" db="EMBL/GenBank/DDBJ databases">
        <authorList>
            <person name="Harkins D.M."/>
            <person name="Madupu R."/>
            <person name="Durkin A.S."/>
            <person name="Torralba M."/>
            <person name="Methe B."/>
            <person name="Sutton G.G."/>
            <person name="Nelson K.E."/>
        </authorList>
    </citation>
    <scope>NUCLEOTIDE SEQUENCE [LARGE SCALE GENOMIC DNA]</scope>
    <source>
        <strain evidence="1 2">HK 85</strain>
    </source>
</reference>